<accession>A0A139STY0</accession>
<dbReference type="InterPro" id="IPR036097">
    <property type="entry name" value="HisK_dim/P_sf"/>
</dbReference>
<dbReference type="GO" id="GO:0000155">
    <property type="term" value="F:phosphorelay sensor kinase activity"/>
    <property type="evidence" value="ECO:0007669"/>
    <property type="project" value="InterPro"/>
</dbReference>
<dbReference type="Gene3D" id="1.10.287.130">
    <property type="match status" value="1"/>
</dbReference>
<keyword evidence="7" id="KW-0547">Nucleotide-binding</keyword>
<proteinExistence type="predicted"/>
<dbReference type="EC" id="2.7.13.3" evidence="3"/>
<dbReference type="Pfam" id="PF02518">
    <property type="entry name" value="HATPase_c"/>
    <property type="match status" value="1"/>
</dbReference>
<dbReference type="EMBL" id="LSZO01000157">
    <property type="protein sequence ID" value="KXU38047.1"/>
    <property type="molecule type" value="Genomic_DNA"/>
</dbReference>
<evidence type="ECO:0000256" key="6">
    <source>
        <dbReference type="ARBA" id="ARBA00022679"/>
    </source>
</evidence>
<dbReference type="AlphaFoldDB" id="A0A139STY0"/>
<dbReference type="Pfam" id="PF00512">
    <property type="entry name" value="HisKA"/>
    <property type="match status" value="1"/>
</dbReference>
<dbReference type="Proteomes" id="UP000072660">
    <property type="component" value="Unassembled WGS sequence"/>
</dbReference>
<evidence type="ECO:0000256" key="5">
    <source>
        <dbReference type="ARBA" id="ARBA00022553"/>
    </source>
</evidence>
<keyword evidence="9" id="KW-0067">ATP-binding</keyword>
<gene>
    <name evidence="12" type="ORF">AXE65_00380</name>
</gene>
<keyword evidence="4" id="KW-1003">Cell membrane</keyword>
<dbReference type="InterPro" id="IPR005467">
    <property type="entry name" value="His_kinase_dom"/>
</dbReference>
<dbReference type="GO" id="GO:0005524">
    <property type="term" value="F:ATP binding"/>
    <property type="evidence" value="ECO:0007669"/>
    <property type="project" value="UniProtKB-KW"/>
</dbReference>
<dbReference type="SUPFAM" id="SSF47384">
    <property type="entry name" value="Homodimeric domain of signal transducing histidine kinase"/>
    <property type="match status" value="1"/>
</dbReference>
<reference evidence="12 13" key="1">
    <citation type="submission" date="2016-02" db="EMBL/GenBank/DDBJ databases">
        <authorList>
            <person name="Wen L."/>
            <person name="He K."/>
            <person name="Yang H."/>
        </authorList>
    </citation>
    <scope>NUCLEOTIDE SEQUENCE [LARGE SCALE GENOMIC DNA]</scope>
    <source>
        <strain evidence="12 13">CV58</strain>
    </source>
</reference>
<dbReference type="GO" id="GO:0005886">
    <property type="term" value="C:plasma membrane"/>
    <property type="evidence" value="ECO:0007669"/>
    <property type="project" value="UniProtKB-SubCell"/>
</dbReference>
<feature type="transmembrane region" description="Helical" evidence="10">
    <location>
        <begin position="124"/>
        <end position="143"/>
    </location>
</feature>
<name>A0A139STY0_9GAMM</name>
<comment type="catalytic activity">
    <reaction evidence="1">
        <text>ATP + protein L-histidine = ADP + protein N-phospho-L-histidine.</text>
        <dbReference type="EC" id="2.7.13.3"/>
    </reaction>
</comment>
<feature type="transmembrane region" description="Helical" evidence="10">
    <location>
        <begin position="51"/>
        <end position="70"/>
    </location>
</feature>
<dbReference type="PANTHER" id="PTHR44936">
    <property type="entry name" value="SENSOR PROTEIN CREC"/>
    <property type="match status" value="1"/>
</dbReference>
<dbReference type="InterPro" id="IPR004358">
    <property type="entry name" value="Sig_transdc_His_kin-like_C"/>
</dbReference>
<dbReference type="InterPro" id="IPR050980">
    <property type="entry name" value="2C_sensor_his_kinase"/>
</dbReference>
<dbReference type="SMART" id="SM00388">
    <property type="entry name" value="HisKA"/>
    <property type="match status" value="1"/>
</dbReference>
<feature type="transmembrane region" description="Helical" evidence="10">
    <location>
        <begin position="20"/>
        <end position="39"/>
    </location>
</feature>
<dbReference type="PROSITE" id="PS50109">
    <property type="entry name" value="HIS_KIN"/>
    <property type="match status" value="1"/>
</dbReference>
<keyword evidence="8 12" id="KW-0418">Kinase</keyword>
<dbReference type="Pfam" id="PF25323">
    <property type="entry name" value="6TM_PilS"/>
    <property type="match status" value="1"/>
</dbReference>
<evidence type="ECO:0000259" key="11">
    <source>
        <dbReference type="PROSITE" id="PS50109"/>
    </source>
</evidence>
<feature type="transmembrane region" description="Helical" evidence="10">
    <location>
        <begin position="163"/>
        <end position="184"/>
    </location>
</feature>
<keyword evidence="6" id="KW-0808">Transferase</keyword>
<dbReference type="Gene3D" id="3.30.565.10">
    <property type="entry name" value="Histidine kinase-like ATPase, C-terminal domain"/>
    <property type="match status" value="1"/>
</dbReference>
<evidence type="ECO:0000313" key="12">
    <source>
        <dbReference type="EMBL" id="KXU38047.1"/>
    </source>
</evidence>
<evidence type="ECO:0000256" key="10">
    <source>
        <dbReference type="SAM" id="Phobius"/>
    </source>
</evidence>
<sequence length="423" mass="46308">MSTPPLAMLSASHQNLWRLTLIRILVLLAQAASVGFAYICDLLPSPLPWTALWLTLAASATLCALTVFRLRFSVPVGEREYAAQLACDLLIHSVLLYYSGGAANPFVSYYLVPLTIAAATLSRFYSLLLAGLALAAYNLLIVWSQPLQMLPGQREKLLIYGMWLSFALAAVLITFFVAAMAAALRRQEELRAKRREEGLRDQQLLAIATQAAGAAHELGTPLATISVLLKELRHEHQDPALQEDLAMLQEQVGQCKNTLQQLVRAAEIDRREAPPEQSVSDWVNSALNRWNLMRPELSYQYQCQGPGEPPKLSVPTDLSQALLSLLNNAADACPQQLEIRLNWDNSHIHLTIHDQGCGVSPAIAKQIGQPFVSSKDGKGFGIGLFLSRASISRVGGVLRLYAHPVAGTVTELKLPHRSQGNAL</sequence>
<keyword evidence="13" id="KW-1185">Reference proteome</keyword>
<evidence type="ECO:0000256" key="3">
    <source>
        <dbReference type="ARBA" id="ARBA00012438"/>
    </source>
</evidence>
<feature type="domain" description="Histidine kinase" evidence="11">
    <location>
        <begin position="213"/>
        <end position="418"/>
    </location>
</feature>
<keyword evidence="10" id="KW-1133">Transmembrane helix</keyword>
<comment type="subcellular location">
    <subcellularLocation>
        <location evidence="2">Cell membrane</location>
        <topology evidence="2">Multi-pass membrane protein</topology>
    </subcellularLocation>
</comment>
<dbReference type="RefSeq" id="WP_068390398.1">
    <property type="nucleotide sequence ID" value="NZ_LSZO01000157.1"/>
</dbReference>
<dbReference type="SUPFAM" id="SSF55874">
    <property type="entry name" value="ATPase domain of HSP90 chaperone/DNA topoisomerase II/histidine kinase"/>
    <property type="match status" value="1"/>
</dbReference>
<dbReference type="CDD" id="cd00082">
    <property type="entry name" value="HisKA"/>
    <property type="match status" value="1"/>
</dbReference>
<comment type="caution">
    <text evidence="12">The sequence shown here is derived from an EMBL/GenBank/DDBJ whole genome shotgun (WGS) entry which is preliminary data.</text>
</comment>
<dbReference type="PRINTS" id="PR00344">
    <property type="entry name" value="BCTRLSENSOR"/>
</dbReference>
<organism evidence="12 13">
    <name type="scientific">Ventosimonas gracilis</name>
    <dbReference type="NCBI Taxonomy" id="1680762"/>
    <lineage>
        <taxon>Bacteria</taxon>
        <taxon>Pseudomonadati</taxon>
        <taxon>Pseudomonadota</taxon>
        <taxon>Gammaproteobacteria</taxon>
        <taxon>Pseudomonadales</taxon>
        <taxon>Ventosimonadaceae</taxon>
        <taxon>Ventosimonas</taxon>
    </lineage>
</organism>
<dbReference type="PANTHER" id="PTHR44936:SF10">
    <property type="entry name" value="SENSOR PROTEIN RSTB"/>
    <property type="match status" value="1"/>
</dbReference>
<evidence type="ECO:0000313" key="13">
    <source>
        <dbReference type="Proteomes" id="UP000072660"/>
    </source>
</evidence>
<evidence type="ECO:0000256" key="7">
    <source>
        <dbReference type="ARBA" id="ARBA00022741"/>
    </source>
</evidence>
<evidence type="ECO:0000256" key="2">
    <source>
        <dbReference type="ARBA" id="ARBA00004651"/>
    </source>
</evidence>
<evidence type="ECO:0000256" key="8">
    <source>
        <dbReference type="ARBA" id="ARBA00022777"/>
    </source>
</evidence>
<dbReference type="OrthoDB" id="9785252at2"/>
<feature type="transmembrane region" description="Helical" evidence="10">
    <location>
        <begin position="90"/>
        <end position="112"/>
    </location>
</feature>
<keyword evidence="10" id="KW-0812">Transmembrane</keyword>
<keyword evidence="5" id="KW-0597">Phosphoprotein</keyword>
<evidence type="ECO:0000256" key="9">
    <source>
        <dbReference type="ARBA" id="ARBA00022840"/>
    </source>
</evidence>
<dbReference type="InterPro" id="IPR036890">
    <property type="entry name" value="HATPase_C_sf"/>
</dbReference>
<dbReference type="InterPro" id="IPR003594">
    <property type="entry name" value="HATPase_dom"/>
</dbReference>
<protein>
    <recommendedName>
        <fullName evidence="3">histidine kinase</fullName>
        <ecNumber evidence="3">2.7.13.3</ecNumber>
    </recommendedName>
</protein>
<keyword evidence="10" id="KW-0472">Membrane</keyword>
<evidence type="ECO:0000256" key="4">
    <source>
        <dbReference type="ARBA" id="ARBA00022475"/>
    </source>
</evidence>
<dbReference type="SMART" id="SM00387">
    <property type="entry name" value="HATPase_c"/>
    <property type="match status" value="1"/>
</dbReference>
<dbReference type="InterPro" id="IPR003661">
    <property type="entry name" value="HisK_dim/P_dom"/>
</dbReference>
<evidence type="ECO:0000256" key="1">
    <source>
        <dbReference type="ARBA" id="ARBA00000085"/>
    </source>
</evidence>